<reference evidence="2 3" key="1">
    <citation type="journal article" date="2019" name="Environ. Microbiol.">
        <title>At the nexus of three kingdoms: the genome of the mycorrhizal fungus Gigaspora margarita provides insights into plant, endobacterial and fungal interactions.</title>
        <authorList>
            <person name="Venice F."/>
            <person name="Ghignone S."/>
            <person name="Salvioli di Fossalunga A."/>
            <person name="Amselem J."/>
            <person name="Novero M."/>
            <person name="Xianan X."/>
            <person name="Sedzielewska Toro K."/>
            <person name="Morin E."/>
            <person name="Lipzen A."/>
            <person name="Grigoriev I.V."/>
            <person name="Henrissat B."/>
            <person name="Martin F.M."/>
            <person name="Bonfante P."/>
        </authorList>
    </citation>
    <scope>NUCLEOTIDE SEQUENCE [LARGE SCALE GENOMIC DNA]</scope>
    <source>
        <strain evidence="2 3">BEG34</strain>
    </source>
</reference>
<evidence type="ECO:0000313" key="2">
    <source>
        <dbReference type="EMBL" id="KAF0333016.1"/>
    </source>
</evidence>
<organism evidence="2 3">
    <name type="scientific">Gigaspora margarita</name>
    <dbReference type="NCBI Taxonomy" id="4874"/>
    <lineage>
        <taxon>Eukaryota</taxon>
        <taxon>Fungi</taxon>
        <taxon>Fungi incertae sedis</taxon>
        <taxon>Mucoromycota</taxon>
        <taxon>Glomeromycotina</taxon>
        <taxon>Glomeromycetes</taxon>
        <taxon>Diversisporales</taxon>
        <taxon>Gigasporaceae</taxon>
        <taxon>Gigaspora</taxon>
    </lineage>
</organism>
<dbReference type="AlphaFoldDB" id="A0A8H3WRZ5"/>
<gene>
    <name evidence="2" type="ORF">F8M41_017543</name>
    <name evidence="1" type="ORF">F8M41_017544</name>
</gene>
<dbReference type="Proteomes" id="UP000439903">
    <property type="component" value="Unassembled WGS sequence"/>
</dbReference>
<dbReference type="EMBL" id="WTPW01004047">
    <property type="protein sequence ID" value="KAF0333015.1"/>
    <property type="molecule type" value="Genomic_DNA"/>
</dbReference>
<comment type="caution">
    <text evidence="2">The sequence shown here is derived from an EMBL/GenBank/DDBJ whole genome shotgun (WGS) entry which is preliminary data.</text>
</comment>
<proteinExistence type="predicted"/>
<name>A0A8H3WRZ5_GIGMA</name>
<keyword evidence="3" id="KW-1185">Reference proteome</keyword>
<dbReference type="EMBL" id="WTPW01004046">
    <property type="protein sequence ID" value="KAF0333016.1"/>
    <property type="molecule type" value="Genomic_DNA"/>
</dbReference>
<accession>A0A8H3WRZ5</accession>
<protein>
    <submittedName>
        <fullName evidence="2">Uncharacterized protein</fullName>
    </submittedName>
</protein>
<evidence type="ECO:0000313" key="3">
    <source>
        <dbReference type="Proteomes" id="UP000439903"/>
    </source>
</evidence>
<sequence length="87" mass="9917">MADGTKHKLLKLNSSNKSKEKCIAAHNYSETKRDWSRKTIPRRGSKIGVKVINTIHPSKNEPSGKRISNDNPINTEKREMTMIFVQP</sequence>
<evidence type="ECO:0000313" key="1">
    <source>
        <dbReference type="EMBL" id="KAF0333015.1"/>
    </source>
</evidence>